<dbReference type="PRINTS" id="PR00661">
    <property type="entry name" value="ERMFAMILY"/>
</dbReference>
<dbReference type="Gene3D" id="1.20.80.10">
    <property type="match status" value="1"/>
</dbReference>
<dbReference type="InterPro" id="IPR018979">
    <property type="entry name" value="FERM_N"/>
</dbReference>
<dbReference type="Gene3D" id="3.10.20.90">
    <property type="entry name" value="Phosphatidylinositol 3-kinase Catalytic Subunit, Chain A, domain 1"/>
    <property type="match status" value="1"/>
</dbReference>
<dbReference type="InterPro" id="IPR011993">
    <property type="entry name" value="PH-like_dom_sf"/>
</dbReference>
<dbReference type="SUPFAM" id="SSF50729">
    <property type="entry name" value="PH domain-like"/>
    <property type="match status" value="1"/>
</dbReference>
<dbReference type="InterPro" id="IPR019747">
    <property type="entry name" value="FERM_CS"/>
</dbReference>
<evidence type="ECO:0000256" key="2">
    <source>
        <dbReference type="ARBA" id="ARBA00022475"/>
    </source>
</evidence>
<name>A0A9F1U443_HALDU</name>
<dbReference type="InterPro" id="IPR000299">
    <property type="entry name" value="FERM_domain"/>
</dbReference>
<dbReference type="Pfam" id="PF00373">
    <property type="entry name" value="FERM_M"/>
    <property type="match status" value="1"/>
</dbReference>
<evidence type="ECO:0000259" key="6">
    <source>
        <dbReference type="PROSITE" id="PS50057"/>
    </source>
</evidence>
<keyword evidence="4" id="KW-0175">Coiled coil</keyword>
<dbReference type="CDD" id="cd13194">
    <property type="entry name" value="FERM_C_ERM"/>
    <property type="match status" value="1"/>
</dbReference>
<accession>A0A9F1U443</accession>
<dbReference type="PROSITE" id="PS00661">
    <property type="entry name" value="FERM_2"/>
    <property type="match status" value="1"/>
</dbReference>
<dbReference type="PIRSF" id="PIRSF002305">
    <property type="entry name" value="ERM"/>
    <property type="match status" value="1"/>
</dbReference>
<feature type="compositionally biased region" description="Basic and acidic residues" evidence="5">
    <location>
        <begin position="438"/>
        <end position="448"/>
    </location>
</feature>
<dbReference type="SUPFAM" id="SSF48678">
    <property type="entry name" value="Moesin tail domain"/>
    <property type="match status" value="1"/>
</dbReference>
<reference evidence="7" key="1">
    <citation type="submission" date="2022-05" db="EMBL/GenBank/DDBJ databases">
        <authorList>
            <person name="Mikhailov K."/>
            <person name="Kravchuk O."/>
            <person name="Lyupina Y."/>
            <person name="Adameyko K."/>
        </authorList>
    </citation>
    <scope>NUCLEOTIDE SEQUENCE</scope>
</reference>
<dbReference type="InterPro" id="IPR011259">
    <property type="entry name" value="ERM_C_dom"/>
</dbReference>
<dbReference type="SUPFAM" id="SSF47031">
    <property type="entry name" value="Second domain of FERM"/>
    <property type="match status" value="1"/>
</dbReference>
<dbReference type="InterPro" id="IPR019749">
    <property type="entry name" value="Band_41_domain"/>
</dbReference>
<dbReference type="Pfam" id="PF09379">
    <property type="entry name" value="FERM_N"/>
    <property type="match status" value="1"/>
</dbReference>
<dbReference type="InterPro" id="IPR018980">
    <property type="entry name" value="FERM_PH-like_C"/>
</dbReference>
<dbReference type="InterPro" id="IPR008954">
    <property type="entry name" value="Moesin_tail_sf"/>
</dbReference>
<dbReference type="GO" id="GO:0003779">
    <property type="term" value="F:actin binding"/>
    <property type="evidence" value="ECO:0007669"/>
    <property type="project" value="InterPro"/>
</dbReference>
<dbReference type="Pfam" id="PF00769">
    <property type="entry name" value="ERM_C"/>
    <property type="match status" value="1"/>
</dbReference>
<dbReference type="InterPro" id="IPR041789">
    <property type="entry name" value="ERM_FERM_C"/>
</dbReference>
<dbReference type="PANTHER" id="PTHR23281">
    <property type="entry name" value="MERLIN/MOESIN/EZRIN/RADIXIN"/>
    <property type="match status" value="1"/>
</dbReference>
<dbReference type="Gene3D" id="6.10.360.10">
    <property type="match status" value="1"/>
</dbReference>
<dbReference type="SMART" id="SM00295">
    <property type="entry name" value="B41"/>
    <property type="match status" value="1"/>
</dbReference>
<dbReference type="InterPro" id="IPR035963">
    <property type="entry name" value="FERM_2"/>
</dbReference>
<dbReference type="SMART" id="SM01196">
    <property type="entry name" value="FERM_C"/>
    <property type="match status" value="1"/>
</dbReference>
<sequence length="558" mass="64583">MPKSAAVTVRVATMDSDMEFAIKSDATGDQLFSMVAKILGLSEVWYFGIQITDGDGYTAWLKLDKKVMAQCGSKDSPLSFKLRVKFYPEDVAEELIQDITQKLFYLQVKESILSEEMYCAPETAVLLASYAVQTRFGDYDPKKHKPGFLAKERLFAQRVLEQHKLSEKEWEQKVVMCYRRHKATAREDAMMEYLKIAQDLDMYGVNYFSIKNKKGTELWLGVDALGLNVYEKDDKLTPKIGFPWTETRRIMYDNTKITIKSVDKKSPDVVLHAQKLRINQCILALGMGNHHLYLRRRRPDTIDIKAMKEAARQKKYSKQLERAKLRQEKQATEEAMQQKKELEQRLKLYEKQAKEAQQARIRQEETTLELHMKVLQATEKAQSLEQARLTALMQKESFEKETAQKMQDNQELEEQLKMFTEETEMRAKETARLQAELEASKAKQEEQKQQFLDQTTLPSMPGESSGDHQEENPDLSMEGVANAGSELERVHINESHKDLAALLKSLYDELMSSRDEAKQTRMDLLHGANVKSGRDKYKTLRKIRQGNTKNRVEQFENM</sequence>
<dbReference type="AlphaFoldDB" id="A0A9F1U443"/>
<feature type="region of interest" description="Disordered" evidence="5">
    <location>
        <begin position="423"/>
        <end position="476"/>
    </location>
</feature>
<dbReference type="PRINTS" id="PR00935">
    <property type="entry name" value="BAND41"/>
</dbReference>
<dbReference type="InterPro" id="IPR000798">
    <property type="entry name" value="Ez/rad/moesin-like"/>
</dbReference>
<dbReference type="InterPro" id="IPR014352">
    <property type="entry name" value="FERM/acyl-CoA-bd_prot_sf"/>
</dbReference>
<dbReference type="CDD" id="cd14473">
    <property type="entry name" value="FERM_B-lobe"/>
    <property type="match status" value="1"/>
</dbReference>
<organism evidence="7">
    <name type="scientific">Halisarca dujardinii</name>
    <name type="common">Dujardin's slime sponge</name>
    <dbReference type="NCBI Taxonomy" id="2583056"/>
    <lineage>
        <taxon>Eukaryota</taxon>
        <taxon>Metazoa</taxon>
        <taxon>Porifera</taxon>
        <taxon>Demospongiae</taxon>
        <taxon>Verongimorpha</taxon>
        <taxon>Chondrillida</taxon>
        <taxon>Halisarcidae</taxon>
        <taxon>Halisarca</taxon>
    </lineage>
</organism>
<feature type="domain" description="FERM" evidence="6">
    <location>
        <begin position="7"/>
        <end position="297"/>
    </location>
</feature>
<protein>
    <submittedName>
        <fullName evidence="7">ERM family 1</fullName>
    </submittedName>
</protein>
<feature type="coiled-coil region" evidence="4">
    <location>
        <begin position="322"/>
        <end position="366"/>
    </location>
</feature>
<dbReference type="FunFam" id="1.20.80.10:FF:000002">
    <property type="entry name" value="radixin isoform X1"/>
    <property type="match status" value="1"/>
</dbReference>
<dbReference type="Gene3D" id="2.30.29.30">
    <property type="entry name" value="Pleckstrin-homology domain (PH domain)/Phosphotyrosine-binding domain (PTB)"/>
    <property type="match status" value="1"/>
</dbReference>
<evidence type="ECO:0000256" key="1">
    <source>
        <dbReference type="ARBA" id="ARBA00004202"/>
    </source>
</evidence>
<keyword evidence="2" id="KW-1003">Cell membrane</keyword>
<dbReference type="SUPFAM" id="SSF54236">
    <property type="entry name" value="Ubiquitin-like"/>
    <property type="match status" value="1"/>
</dbReference>
<dbReference type="FunFam" id="3.10.20.90:FF:000013">
    <property type="entry name" value="radixin isoform X1"/>
    <property type="match status" value="1"/>
</dbReference>
<dbReference type="InterPro" id="IPR019748">
    <property type="entry name" value="FERM_central"/>
</dbReference>
<keyword evidence="3" id="KW-0472">Membrane</keyword>
<dbReference type="InterPro" id="IPR011174">
    <property type="entry name" value="ERM"/>
</dbReference>
<dbReference type="Gene3D" id="1.20.5.450">
    <property type="match status" value="1"/>
</dbReference>
<comment type="subcellular location">
    <subcellularLocation>
        <location evidence="1">Cell membrane</location>
        <topology evidence="1">Peripheral membrane protein</topology>
    </subcellularLocation>
</comment>
<dbReference type="PROSITE" id="PS50057">
    <property type="entry name" value="FERM_3"/>
    <property type="match status" value="1"/>
</dbReference>
<evidence type="ECO:0000256" key="3">
    <source>
        <dbReference type="ARBA" id="ARBA00023136"/>
    </source>
</evidence>
<evidence type="ECO:0000256" key="5">
    <source>
        <dbReference type="SAM" id="MobiDB-lite"/>
    </source>
</evidence>
<evidence type="ECO:0000256" key="4">
    <source>
        <dbReference type="SAM" id="Coils"/>
    </source>
</evidence>
<dbReference type="GO" id="GO:0005886">
    <property type="term" value="C:plasma membrane"/>
    <property type="evidence" value="ECO:0007669"/>
    <property type="project" value="UniProtKB-SubCell"/>
</dbReference>
<dbReference type="InterPro" id="IPR029071">
    <property type="entry name" value="Ubiquitin-like_domsf"/>
</dbReference>
<proteinExistence type="evidence at transcript level"/>
<evidence type="ECO:0000313" key="7">
    <source>
        <dbReference type="EMBL" id="WAW84890.1"/>
    </source>
</evidence>
<dbReference type="Pfam" id="PF09380">
    <property type="entry name" value="FERM_C"/>
    <property type="match status" value="1"/>
</dbReference>
<dbReference type="EMBL" id="ON529280">
    <property type="protein sequence ID" value="WAW84890.1"/>
    <property type="molecule type" value="mRNA"/>
</dbReference>